<proteinExistence type="predicted"/>
<organism evidence="1 2">
    <name type="scientific">Vairimorpha ceranae</name>
    <dbReference type="NCBI Taxonomy" id="40302"/>
    <lineage>
        <taxon>Eukaryota</taxon>
        <taxon>Fungi</taxon>
        <taxon>Fungi incertae sedis</taxon>
        <taxon>Microsporidia</taxon>
        <taxon>Nosematidae</taxon>
        <taxon>Vairimorpha</taxon>
    </lineage>
</organism>
<evidence type="ECO:0008006" key="3">
    <source>
        <dbReference type="Google" id="ProtNLM"/>
    </source>
</evidence>
<gene>
    <name evidence="1" type="ORF">AAJ76_2870002325</name>
</gene>
<protein>
    <recommendedName>
        <fullName evidence="3">Integrase zinc-binding domain-containing protein</fullName>
    </recommendedName>
</protein>
<dbReference type="Proteomes" id="UP000034350">
    <property type="component" value="Unassembled WGS sequence"/>
</dbReference>
<feature type="non-terminal residue" evidence="1">
    <location>
        <position position="1"/>
    </location>
</feature>
<sequence length="47" mass="5802">TAVYNVLGNDYYWPDIKDHIKKKTRNSEISQKYNKKTRGWMKLYKYD</sequence>
<dbReference type="GeneID" id="36319884"/>
<comment type="caution">
    <text evidence="1">The sequence shown here is derived from an EMBL/GenBank/DDBJ whole genome shotgun (WGS) entry which is preliminary data.</text>
</comment>
<keyword evidence="2" id="KW-1185">Reference proteome</keyword>
<evidence type="ECO:0000313" key="1">
    <source>
        <dbReference type="EMBL" id="KKO73707.1"/>
    </source>
</evidence>
<dbReference type="VEuPathDB" id="MicrosporidiaDB:AAJ76_2870002325"/>
<dbReference type="RefSeq" id="XP_024329449.1">
    <property type="nucleotide sequence ID" value="XM_024474955.1"/>
</dbReference>
<dbReference type="EMBL" id="JPQZ01000287">
    <property type="protein sequence ID" value="KKO73707.1"/>
    <property type="molecule type" value="Genomic_DNA"/>
</dbReference>
<name>A0A0F9YLR4_9MICR</name>
<accession>A0A0F9YLR4</accession>
<dbReference type="AlphaFoldDB" id="A0A0F9YLR4"/>
<evidence type="ECO:0000313" key="2">
    <source>
        <dbReference type="Proteomes" id="UP000034350"/>
    </source>
</evidence>
<reference evidence="1 2" key="1">
    <citation type="journal article" date="2015" name="Environ. Microbiol.">
        <title>Genome analyses suggest the presence of polyploidy and recent human-driven expansions in eight global populations of the honeybee pathogen Nosema ceranae.</title>
        <authorList>
            <person name="Pelin A."/>
            <person name="Selman M."/>
            <person name="Aris-Brosou S."/>
            <person name="Farinelli L."/>
            <person name="Corradi N."/>
        </authorList>
    </citation>
    <scope>NUCLEOTIDE SEQUENCE [LARGE SCALE GENOMIC DNA]</scope>
    <source>
        <strain evidence="1 2">PA08 1199</strain>
    </source>
</reference>